<gene>
    <name evidence="2" type="ORF">BPS26883_04215</name>
</gene>
<reference evidence="2 3" key="1">
    <citation type="submission" date="2019-09" db="EMBL/GenBank/DDBJ databases">
        <authorList>
            <person name="Depoorter E."/>
        </authorList>
    </citation>
    <scope>NUCLEOTIDE SEQUENCE [LARGE SCALE GENOMIC DNA]</scope>
    <source>
        <strain evidence="2">LMG 26883</strain>
    </source>
</reference>
<organism evidence="2 3">
    <name type="scientific">Burkholderia pseudomultivorans</name>
    <dbReference type="NCBI Taxonomy" id="1207504"/>
    <lineage>
        <taxon>Bacteria</taxon>
        <taxon>Pseudomonadati</taxon>
        <taxon>Pseudomonadota</taxon>
        <taxon>Betaproteobacteria</taxon>
        <taxon>Burkholderiales</taxon>
        <taxon>Burkholderiaceae</taxon>
        <taxon>Burkholderia</taxon>
        <taxon>Burkholderia cepacia complex</taxon>
    </lineage>
</organism>
<dbReference type="AlphaFoldDB" id="A0A6P2N5T1"/>
<proteinExistence type="predicted"/>
<dbReference type="GeneID" id="93171251"/>
<accession>A0A6P2N5T1</accession>
<evidence type="ECO:0000313" key="2">
    <source>
        <dbReference type="EMBL" id="VWB87684.1"/>
    </source>
</evidence>
<feature type="domain" description="DUF2169" evidence="1">
    <location>
        <begin position="21"/>
        <end position="405"/>
    </location>
</feature>
<name>A0A6P2N5T1_9BURK</name>
<dbReference type="Proteomes" id="UP000494162">
    <property type="component" value="Unassembled WGS sequence"/>
</dbReference>
<protein>
    <recommendedName>
        <fullName evidence="1">DUF2169 domain-containing protein</fullName>
    </recommendedName>
</protein>
<dbReference type="EMBL" id="CABVPP010000035">
    <property type="protein sequence ID" value="VWB87684.1"/>
    <property type="molecule type" value="Genomic_DNA"/>
</dbReference>
<dbReference type="RefSeq" id="WP_053299171.1">
    <property type="nucleotide sequence ID" value="NZ_CABVPP010000035.1"/>
</dbReference>
<dbReference type="InterPro" id="IPR018683">
    <property type="entry name" value="DUF2169"/>
</dbReference>
<sequence>MEFSNYTPFPALAFESFAPDGASFHTVVLRQTFELRHGSLVLAQQQKPLATSDRFHGEPNLSSVAEESDLAPYKPFCDVLVNGTAYAPQGRPVPRFVAGVRIVSAPVQPDDDAGVPTTKVLLDRRLSIMGPRYFVRRSMFGRSMNRLAKVASLGIVRPIDWRLTPPEPIAALPVRYEYAWGGQCRIDAQDPASKRVPKAFRLDDKQQAVHPDQDNLPVAHTVCEDNPIGLGFAERWFLAATKQQKIAAPQIEASSEPISIQAWLAAANGRTHPSLRSAGFGIVAKAWRSRRELAGTYDDAWLAERHPGLPDDFQFQYWNGAHPLMQVPHLKGNETILLTNLVPAGTPGSTIDERGNTILRIALPGHLPMGWVYTDQTLKFAPLLLDTLSVDVSDAAKPMLTLVWRGTLMKSIRARRFEARFVERTDIERLATSSPANVTQRAETQHG</sequence>
<dbReference type="Pfam" id="PF09937">
    <property type="entry name" value="DUF2169"/>
    <property type="match status" value="1"/>
</dbReference>
<evidence type="ECO:0000259" key="1">
    <source>
        <dbReference type="Pfam" id="PF09937"/>
    </source>
</evidence>
<evidence type="ECO:0000313" key="3">
    <source>
        <dbReference type="Proteomes" id="UP000494162"/>
    </source>
</evidence>